<evidence type="ECO:0000256" key="3">
    <source>
        <dbReference type="ARBA" id="ARBA00008085"/>
    </source>
</evidence>
<dbReference type="InterPro" id="IPR020602">
    <property type="entry name" value="GTP_CycHdrlase_I_dom"/>
</dbReference>
<evidence type="ECO:0000256" key="2">
    <source>
        <dbReference type="ARBA" id="ARBA00005080"/>
    </source>
</evidence>
<dbReference type="FunFam" id="3.30.1130.10:FF:000001">
    <property type="entry name" value="GTP cyclohydrolase 1"/>
    <property type="match status" value="1"/>
</dbReference>
<keyword evidence="7" id="KW-0862">Zinc</keyword>
<dbReference type="Gene3D" id="1.10.286.10">
    <property type="match status" value="1"/>
</dbReference>
<evidence type="ECO:0000313" key="10">
    <source>
        <dbReference type="EMBL" id="RUL84890.1"/>
    </source>
</evidence>
<evidence type="ECO:0000256" key="6">
    <source>
        <dbReference type="ARBA" id="ARBA00022801"/>
    </source>
</evidence>
<evidence type="ECO:0000259" key="9">
    <source>
        <dbReference type="Pfam" id="PF01227"/>
    </source>
</evidence>
<evidence type="ECO:0000256" key="7">
    <source>
        <dbReference type="HAMAP-Rule" id="MF_00223"/>
    </source>
</evidence>
<dbReference type="GO" id="GO:0006730">
    <property type="term" value="P:one-carbon metabolic process"/>
    <property type="evidence" value="ECO:0007669"/>
    <property type="project" value="UniProtKB-UniRule"/>
</dbReference>
<dbReference type="GO" id="GO:0005737">
    <property type="term" value="C:cytoplasm"/>
    <property type="evidence" value="ECO:0007669"/>
    <property type="project" value="TreeGrafter"/>
</dbReference>
<proteinExistence type="inferred from homology"/>
<dbReference type="EC" id="3.5.4.16" evidence="7"/>
<dbReference type="GO" id="GO:0046654">
    <property type="term" value="P:tetrahydrofolate biosynthetic process"/>
    <property type="evidence" value="ECO:0007669"/>
    <property type="project" value="UniProtKB-UniRule"/>
</dbReference>
<evidence type="ECO:0000256" key="5">
    <source>
        <dbReference type="ARBA" id="ARBA00022563"/>
    </source>
</evidence>
<keyword evidence="7" id="KW-0547">Nucleotide-binding</keyword>
<reference evidence="10 11" key="1">
    <citation type="submission" date="2018-12" db="EMBL/GenBank/DDBJ databases">
        <authorList>
            <person name="Toschakov S.V."/>
        </authorList>
    </citation>
    <scope>NUCLEOTIDE SEQUENCE [LARGE SCALE GENOMIC DNA]</scope>
    <source>
        <strain evidence="10 11">GM2012</strain>
    </source>
</reference>
<name>A0A432MFE7_9BACT</name>
<feature type="binding site" evidence="7">
    <location>
        <position position="108"/>
    </location>
    <ligand>
        <name>Zn(2+)</name>
        <dbReference type="ChEBI" id="CHEBI:29105"/>
    </ligand>
</feature>
<dbReference type="GO" id="GO:0006729">
    <property type="term" value="P:tetrahydrobiopterin biosynthetic process"/>
    <property type="evidence" value="ECO:0007669"/>
    <property type="project" value="TreeGrafter"/>
</dbReference>
<dbReference type="RefSeq" id="WP_126727166.1">
    <property type="nucleotide sequence ID" value="NZ_RYZH01000045.1"/>
</dbReference>
<feature type="domain" description="GTP cyclohydrolase I" evidence="9">
    <location>
        <begin position="36"/>
        <end position="212"/>
    </location>
</feature>
<accession>A0A432MFE7</accession>
<organism evidence="10 11">
    <name type="scientific">Tautonia sociabilis</name>
    <dbReference type="NCBI Taxonomy" id="2080755"/>
    <lineage>
        <taxon>Bacteria</taxon>
        <taxon>Pseudomonadati</taxon>
        <taxon>Planctomycetota</taxon>
        <taxon>Planctomycetia</taxon>
        <taxon>Isosphaerales</taxon>
        <taxon>Isosphaeraceae</taxon>
        <taxon>Tautonia</taxon>
    </lineage>
</organism>
<keyword evidence="11" id="KW-1185">Reference proteome</keyword>
<dbReference type="NCBIfam" id="NF006826">
    <property type="entry name" value="PRK09347.1-3"/>
    <property type="match status" value="1"/>
</dbReference>
<dbReference type="InterPro" id="IPR043134">
    <property type="entry name" value="GTP-CH-I_N"/>
</dbReference>
<comment type="catalytic activity">
    <reaction evidence="1 7">
        <text>GTP + H2O = 7,8-dihydroneopterin 3'-triphosphate + formate + H(+)</text>
        <dbReference type="Rhea" id="RHEA:17473"/>
        <dbReference type="ChEBI" id="CHEBI:15377"/>
        <dbReference type="ChEBI" id="CHEBI:15378"/>
        <dbReference type="ChEBI" id="CHEBI:15740"/>
        <dbReference type="ChEBI" id="CHEBI:37565"/>
        <dbReference type="ChEBI" id="CHEBI:58462"/>
        <dbReference type="EC" id="3.5.4.16"/>
    </reaction>
</comment>
<comment type="caution">
    <text evidence="10">The sequence shown here is derived from an EMBL/GenBank/DDBJ whole genome shotgun (WGS) entry which is preliminary data.</text>
</comment>
<evidence type="ECO:0000256" key="8">
    <source>
        <dbReference type="SAM" id="MobiDB-lite"/>
    </source>
</evidence>
<dbReference type="InterPro" id="IPR018234">
    <property type="entry name" value="GTP_CycHdrlase_I_CS"/>
</dbReference>
<sequence length="219" mass="24209">MSESLSCHPHTLGEPADDRAGPGATDGSHPVDLDRIRRAVREILLAVGEDPDREGLLETPDRVARMYAEVFRGLHQDPSTHLAKRFTQKYDEMVTIRDITFSSFCEHHLLPFSGKAHVAYLPSGKVVGLSKIPRVIDVLSRRPQVQERLTEQIADLLMEQLDALGVAVVMEGVHSCMTVRGVQKPGSTYITSAMRGSFRENVATRMEVLSLIHGASRSV</sequence>
<dbReference type="InterPro" id="IPR001474">
    <property type="entry name" value="GTP_CycHdrlase_I"/>
</dbReference>
<dbReference type="InterPro" id="IPR043133">
    <property type="entry name" value="GTP-CH-I_C/QueF"/>
</dbReference>
<dbReference type="NCBIfam" id="NF006825">
    <property type="entry name" value="PRK09347.1-2"/>
    <property type="match status" value="1"/>
</dbReference>
<comment type="pathway">
    <text evidence="2 7">Cofactor biosynthesis; 7,8-dihydroneopterin triphosphate biosynthesis; 7,8-dihydroneopterin triphosphate from GTP: step 1/1.</text>
</comment>
<dbReference type="GO" id="GO:0003934">
    <property type="term" value="F:GTP cyclohydrolase I activity"/>
    <property type="evidence" value="ECO:0007669"/>
    <property type="project" value="UniProtKB-UniRule"/>
</dbReference>
<keyword evidence="5 7" id="KW-0554">One-carbon metabolism</keyword>
<comment type="subunit">
    <text evidence="4">Toroid-shaped homodecamer, composed of two pentamers of five dimers.</text>
</comment>
<comment type="similarity">
    <text evidence="3 7">Belongs to the GTP cyclohydrolase I family.</text>
</comment>
<dbReference type="SUPFAM" id="SSF55620">
    <property type="entry name" value="Tetrahydrobiopterin biosynthesis enzymes-like"/>
    <property type="match status" value="1"/>
</dbReference>
<dbReference type="Gene3D" id="3.30.1130.10">
    <property type="match status" value="1"/>
</dbReference>
<evidence type="ECO:0000256" key="1">
    <source>
        <dbReference type="ARBA" id="ARBA00001052"/>
    </source>
</evidence>
<dbReference type="PROSITE" id="PS00859">
    <property type="entry name" value="GTP_CYCLOHYDROL_1_1"/>
    <property type="match status" value="1"/>
</dbReference>
<comment type="subunit">
    <text evidence="7">Homopolymer.</text>
</comment>
<dbReference type="GO" id="GO:0005525">
    <property type="term" value="F:GTP binding"/>
    <property type="evidence" value="ECO:0007669"/>
    <property type="project" value="UniProtKB-KW"/>
</dbReference>
<evidence type="ECO:0000313" key="11">
    <source>
        <dbReference type="Proteomes" id="UP000280296"/>
    </source>
</evidence>
<dbReference type="Pfam" id="PF01227">
    <property type="entry name" value="GTP_cyclohydroI"/>
    <property type="match status" value="1"/>
</dbReference>
<feature type="binding site" evidence="7">
    <location>
        <position position="176"/>
    </location>
    <ligand>
        <name>Zn(2+)</name>
        <dbReference type="ChEBI" id="CHEBI:29105"/>
    </ligand>
</feature>
<keyword evidence="7" id="KW-0479">Metal-binding</keyword>
<feature type="binding site" evidence="7">
    <location>
        <position position="105"/>
    </location>
    <ligand>
        <name>Zn(2+)</name>
        <dbReference type="ChEBI" id="CHEBI:29105"/>
    </ligand>
</feature>
<keyword evidence="6 7" id="KW-0378">Hydrolase</keyword>
<dbReference type="AlphaFoldDB" id="A0A432MFE7"/>
<protein>
    <recommendedName>
        <fullName evidence="7">GTP cyclohydrolase 1</fullName>
        <ecNumber evidence="7">3.5.4.16</ecNumber>
    </recommendedName>
    <alternativeName>
        <fullName evidence="7">GTP cyclohydrolase I</fullName>
        <shortName evidence="7">GTP-CH-I</shortName>
    </alternativeName>
</protein>
<dbReference type="GO" id="GO:0008270">
    <property type="term" value="F:zinc ion binding"/>
    <property type="evidence" value="ECO:0007669"/>
    <property type="project" value="UniProtKB-UniRule"/>
</dbReference>
<dbReference type="Proteomes" id="UP000280296">
    <property type="component" value="Unassembled WGS sequence"/>
</dbReference>
<keyword evidence="7" id="KW-0342">GTP-binding</keyword>
<dbReference type="PANTHER" id="PTHR11109">
    <property type="entry name" value="GTP CYCLOHYDROLASE I"/>
    <property type="match status" value="1"/>
</dbReference>
<dbReference type="EMBL" id="RYZH01000045">
    <property type="protein sequence ID" value="RUL84890.1"/>
    <property type="molecule type" value="Genomic_DNA"/>
</dbReference>
<dbReference type="NCBIfam" id="TIGR00063">
    <property type="entry name" value="folE"/>
    <property type="match status" value="1"/>
</dbReference>
<feature type="region of interest" description="Disordered" evidence="8">
    <location>
        <begin position="1"/>
        <end position="32"/>
    </location>
</feature>
<evidence type="ECO:0000256" key="4">
    <source>
        <dbReference type="ARBA" id="ARBA00011857"/>
    </source>
</evidence>
<dbReference type="OrthoDB" id="9801207at2"/>
<dbReference type="PROSITE" id="PS00860">
    <property type="entry name" value="GTP_CYCLOHYDROL_1_2"/>
    <property type="match status" value="1"/>
</dbReference>
<dbReference type="FunFam" id="1.10.286.10:FF:000001">
    <property type="entry name" value="GTP cyclohydrolase 1"/>
    <property type="match status" value="1"/>
</dbReference>
<dbReference type="HAMAP" id="MF_00223">
    <property type="entry name" value="FolE"/>
    <property type="match status" value="1"/>
</dbReference>
<gene>
    <name evidence="7 10" type="primary">folE</name>
    <name evidence="10" type="ORF">TsocGM_19640</name>
</gene>
<dbReference type="UniPathway" id="UPA00848">
    <property type="reaction ID" value="UER00151"/>
</dbReference>
<reference evidence="10 11" key="2">
    <citation type="submission" date="2019-01" db="EMBL/GenBank/DDBJ databases">
        <title>Tautonia sociabilis, a novel thermotolerant planctomycete of Isosphaeraceae family, isolated from a 4000 m deep subterranean habitat.</title>
        <authorList>
            <person name="Kovaleva O.L."/>
            <person name="Elcheninov A.G."/>
            <person name="Van Heerden E."/>
            <person name="Toshchakov S.V."/>
            <person name="Novikov A."/>
            <person name="Bonch-Osmolovskaya E.A."/>
            <person name="Kublanov I.V."/>
        </authorList>
    </citation>
    <scope>NUCLEOTIDE SEQUENCE [LARGE SCALE GENOMIC DNA]</scope>
    <source>
        <strain evidence="10 11">GM2012</strain>
    </source>
</reference>
<dbReference type="PANTHER" id="PTHR11109:SF7">
    <property type="entry name" value="GTP CYCLOHYDROLASE 1"/>
    <property type="match status" value="1"/>
</dbReference>